<dbReference type="HOGENOM" id="CLU_351513_0_0_7"/>
<keyword evidence="4" id="KW-1185">Reference proteome</keyword>
<dbReference type="KEGG" id="dal:Dalk_0764"/>
<accession>B8FHQ2</accession>
<dbReference type="AlphaFoldDB" id="B8FHQ2"/>
<dbReference type="NCBIfam" id="NF041766">
    <property type="entry name" value="choice_anch_U"/>
    <property type="match status" value="1"/>
</dbReference>
<proteinExistence type="predicted"/>
<gene>
    <name evidence="3" type="ordered locus">Dalk_0764</name>
</gene>
<name>B8FHQ2_DESAL</name>
<keyword evidence="1" id="KW-0472">Membrane</keyword>
<reference evidence="3 4" key="1">
    <citation type="journal article" date="2012" name="Environ. Microbiol.">
        <title>The genome sequence of Desulfatibacillum alkenivorans AK-01: a blueprint for anaerobic alkane oxidation.</title>
        <authorList>
            <person name="Callaghan A.V."/>
            <person name="Morris B.E."/>
            <person name="Pereira I.A."/>
            <person name="McInerney M.J."/>
            <person name="Austin R.N."/>
            <person name="Groves J.T."/>
            <person name="Kukor J.J."/>
            <person name="Suflita J.M."/>
            <person name="Young L.Y."/>
            <person name="Zylstra G.J."/>
            <person name="Wawrik B."/>
        </authorList>
    </citation>
    <scope>NUCLEOTIDE SEQUENCE [LARGE SCALE GENOMIC DNA]</scope>
    <source>
        <strain evidence="3 4">AK-01</strain>
    </source>
</reference>
<dbReference type="eggNOG" id="COG2911">
    <property type="taxonomic scope" value="Bacteria"/>
</dbReference>
<keyword evidence="2" id="KW-0732">Signal</keyword>
<evidence type="ECO:0000256" key="1">
    <source>
        <dbReference type="SAM" id="Phobius"/>
    </source>
</evidence>
<keyword evidence="1" id="KW-0812">Transmembrane</keyword>
<organism evidence="3 4">
    <name type="scientific">Desulfatibacillum aliphaticivorans</name>
    <dbReference type="NCBI Taxonomy" id="218208"/>
    <lineage>
        <taxon>Bacteria</taxon>
        <taxon>Pseudomonadati</taxon>
        <taxon>Thermodesulfobacteriota</taxon>
        <taxon>Desulfobacteria</taxon>
        <taxon>Desulfobacterales</taxon>
        <taxon>Desulfatibacillaceae</taxon>
        <taxon>Desulfatibacillum</taxon>
    </lineage>
</organism>
<protein>
    <submittedName>
        <fullName evidence="3">Uncharacterized protein</fullName>
    </submittedName>
</protein>
<dbReference type="SUPFAM" id="SSF63829">
    <property type="entry name" value="Calcium-dependent phosphotriesterase"/>
    <property type="match status" value="1"/>
</dbReference>
<evidence type="ECO:0000256" key="2">
    <source>
        <dbReference type="SAM" id="SignalP"/>
    </source>
</evidence>
<dbReference type="EMBL" id="CP001322">
    <property type="protein sequence ID" value="ACL02469.1"/>
    <property type="molecule type" value="Genomic_DNA"/>
</dbReference>
<evidence type="ECO:0000313" key="3">
    <source>
        <dbReference type="EMBL" id="ACL02469.1"/>
    </source>
</evidence>
<evidence type="ECO:0000313" key="4">
    <source>
        <dbReference type="Proteomes" id="UP000000739"/>
    </source>
</evidence>
<feature type="chain" id="PRO_5002869129" evidence="2">
    <location>
        <begin position="30"/>
        <end position="813"/>
    </location>
</feature>
<feature type="signal peptide" evidence="2">
    <location>
        <begin position="1"/>
        <end position="29"/>
    </location>
</feature>
<dbReference type="InterPro" id="IPR053784">
    <property type="entry name" value="Choice_anch_U_dom"/>
</dbReference>
<dbReference type="SUPFAM" id="SSF75011">
    <property type="entry name" value="3-carboxy-cis,cis-mucoante lactonizing enzyme"/>
    <property type="match status" value="1"/>
</dbReference>
<sequence>MGMPKRNIRMMGIGLALVLLLFGAAPAFSALTPAYDQYSAYNGIPSLDPAPKRDEGSFAVYQDYLIYLAYDNDIYGYNLETGNILKVCSSAIVADETHTLGGLFVSKEGFLFFHDSQKTIYYANLAGEWPAIKRYYGTSCTGQLYGFAQNPWTGAVWYISTTIVHTYFYELYSDKDSAKKHMVYDLPHDGNQGPIAWLGPRSLLSGEQVGDTGYLHLLDPAYPGTQENEREIEANFLEFPGGVSGAARAWYNMVYAASGDGQSVYLIQMPYNGDDAFNYDKIASADRPLGGLFFYGDELFASQFEAESGRKDAGDLSYSSLVDDYVSEGLELQGNYETYYMGFPDYNPSFDQFTVLDRNMYYPSSESIYVYDLDTSGETELILKDSEGEALDGVLPFQLLAAQNDKLYFLDYNEDPRFSIYEYAFEDNEDDIASVITGCTGIPAVLVEHPETGDLYVASYEDGGDGMYLNHIEIDGSVITRTVVADFDRFHGGNNGPAIFSGSQTVLYVENTGEKAYFHEIDTEKGTVDQDVMVWDYPVRSMSYGPYNSIFMTDGDNGGLYEIKAGQAISVATALNGSASGLCYDGYSLIMMKGGFGKDYDVTGLYRVWEQPQFGVLADEECLNETISSSADFTVLTDDGEASIGIRGGTDVTVQYLKALDDEYLDSLPSRPNLPLGAVDFRLAYDDDIITGTITIYFSKEMPGDTFWWKYDEAKGWYKYENCTVADDGMSMEIVLIDGGEGDADGIQNGYVVDPGGPGVPDNNNNKKVWGDFTDDCFIKGAQSRINSALLAVFVLLAAAFLGANAIRRKISA</sequence>
<dbReference type="Proteomes" id="UP000000739">
    <property type="component" value="Chromosome"/>
</dbReference>
<feature type="transmembrane region" description="Helical" evidence="1">
    <location>
        <begin position="789"/>
        <end position="807"/>
    </location>
</feature>
<keyword evidence="1" id="KW-1133">Transmembrane helix</keyword>